<accession>A0A251SG17</accession>
<organism evidence="1 2">
    <name type="scientific">Helianthus annuus</name>
    <name type="common">Common sunflower</name>
    <dbReference type="NCBI Taxonomy" id="4232"/>
    <lineage>
        <taxon>Eukaryota</taxon>
        <taxon>Viridiplantae</taxon>
        <taxon>Streptophyta</taxon>
        <taxon>Embryophyta</taxon>
        <taxon>Tracheophyta</taxon>
        <taxon>Spermatophyta</taxon>
        <taxon>Magnoliopsida</taxon>
        <taxon>eudicotyledons</taxon>
        <taxon>Gunneridae</taxon>
        <taxon>Pentapetalae</taxon>
        <taxon>asterids</taxon>
        <taxon>campanulids</taxon>
        <taxon>Asterales</taxon>
        <taxon>Asteraceae</taxon>
        <taxon>Asteroideae</taxon>
        <taxon>Heliantheae alliance</taxon>
        <taxon>Heliantheae</taxon>
        <taxon>Helianthus</taxon>
    </lineage>
</organism>
<reference evidence="2" key="1">
    <citation type="journal article" date="2017" name="Nature">
        <title>The sunflower genome provides insights into oil metabolism, flowering and Asterid evolution.</title>
        <authorList>
            <person name="Badouin H."/>
            <person name="Gouzy J."/>
            <person name="Grassa C.J."/>
            <person name="Murat F."/>
            <person name="Staton S.E."/>
            <person name="Cottret L."/>
            <person name="Lelandais-Briere C."/>
            <person name="Owens G.L."/>
            <person name="Carrere S."/>
            <person name="Mayjonade B."/>
            <person name="Legrand L."/>
            <person name="Gill N."/>
            <person name="Kane N.C."/>
            <person name="Bowers J.E."/>
            <person name="Hubner S."/>
            <person name="Bellec A."/>
            <person name="Berard A."/>
            <person name="Berges H."/>
            <person name="Blanchet N."/>
            <person name="Boniface M.C."/>
            <person name="Brunel D."/>
            <person name="Catrice O."/>
            <person name="Chaidir N."/>
            <person name="Claudel C."/>
            <person name="Donnadieu C."/>
            <person name="Faraut T."/>
            <person name="Fievet G."/>
            <person name="Helmstetter N."/>
            <person name="King M."/>
            <person name="Knapp S.J."/>
            <person name="Lai Z."/>
            <person name="Le Paslier M.C."/>
            <person name="Lippi Y."/>
            <person name="Lorenzon L."/>
            <person name="Mandel J.R."/>
            <person name="Marage G."/>
            <person name="Marchand G."/>
            <person name="Marquand E."/>
            <person name="Bret-Mestries E."/>
            <person name="Morien E."/>
            <person name="Nambeesan S."/>
            <person name="Nguyen T."/>
            <person name="Pegot-Espagnet P."/>
            <person name="Pouilly N."/>
            <person name="Raftis F."/>
            <person name="Sallet E."/>
            <person name="Schiex T."/>
            <person name="Thomas J."/>
            <person name="Vandecasteele C."/>
            <person name="Vares D."/>
            <person name="Vear F."/>
            <person name="Vautrin S."/>
            <person name="Crespi M."/>
            <person name="Mangin B."/>
            <person name="Burke J.M."/>
            <person name="Salse J."/>
            <person name="Munos S."/>
            <person name="Vincourt P."/>
            <person name="Rieseberg L.H."/>
            <person name="Langlade N.B."/>
        </authorList>
    </citation>
    <scope>NUCLEOTIDE SEQUENCE [LARGE SCALE GENOMIC DNA]</scope>
    <source>
        <strain evidence="2">cv. SF193</strain>
    </source>
</reference>
<dbReference type="InParanoid" id="A0A251SG17"/>
<sequence length="113" mass="13322">MSIKHLDPYCHKYKSIGDHYQVYETFEHNIYQTSITVCTRNRFYQHPFTHKHPLNSLCLLHHLAGTSSSSPHYRSFAGEEPNVAGVLRPNSTRLTMFVKFVRTEFNSRLYHNH</sequence>
<dbReference type="Proteomes" id="UP000215914">
    <property type="component" value="Chromosome 14"/>
</dbReference>
<evidence type="ECO:0000313" key="1">
    <source>
        <dbReference type="EMBL" id="OTF97794.1"/>
    </source>
</evidence>
<dbReference type="AlphaFoldDB" id="A0A251SG17"/>
<protein>
    <submittedName>
        <fullName evidence="1">Uncharacterized protein</fullName>
    </submittedName>
</protein>
<gene>
    <name evidence="1" type="ORF">HannXRQ_Chr14g0438571</name>
</gene>
<name>A0A251SG17_HELAN</name>
<dbReference type="EMBL" id="CM007903">
    <property type="protein sequence ID" value="OTF97794.1"/>
    <property type="molecule type" value="Genomic_DNA"/>
</dbReference>
<evidence type="ECO:0000313" key="2">
    <source>
        <dbReference type="Proteomes" id="UP000215914"/>
    </source>
</evidence>
<keyword evidence="2" id="KW-1185">Reference proteome</keyword>
<proteinExistence type="predicted"/>